<feature type="compositionally biased region" description="Polar residues" evidence="2">
    <location>
        <begin position="378"/>
        <end position="388"/>
    </location>
</feature>
<feature type="compositionally biased region" description="Basic and acidic residues" evidence="2">
    <location>
        <begin position="363"/>
        <end position="377"/>
    </location>
</feature>
<dbReference type="Pfam" id="PF13365">
    <property type="entry name" value="Trypsin_2"/>
    <property type="match status" value="1"/>
</dbReference>
<keyword evidence="5" id="KW-0378">Hydrolase</keyword>
<evidence type="ECO:0000313" key="6">
    <source>
        <dbReference type="Proteomes" id="UP001595887"/>
    </source>
</evidence>
<comment type="caution">
    <text evidence="5">The sequence shown here is derived from an EMBL/GenBank/DDBJ whole genome shotgun (WGS) entry which is preliminary data.</text>
</comment>
<dbReference type="Proteomes" id="UP001595887">
    <property type="component" value="Unassembled WGS sequence"/>
</dbReference>
<dbReference type="Gene3D" id="2.40.10.10">
    <property type="entry name" value="Trypsin-like serine proteases"/>
    <property type="match status" value="2"/>
</dbReference>
<dbReference type="SUPFAM" id="SSF50494">
    <property type="entry name" value="Trypsin-like serine proteases"/>
    <property type="match status" value="1"/>
</dbReference>
<sequence>MMMKPAPMLSCLLLLLAMFFPACAQADSGDIQAASRSVVRVAIFGEVDGERRMIGHGSGLVVAPDKIITNAHVVEESLYNDSITFRIVPSQGSDSYTATLVKWSPENDLALLQLEVGARLPAASLLTGDAPDGSDVFAIGYPANVDIAMQLDEAETMRPQSPVKTRGTVSSGRSAKAFDTILHTAPIAPGNSGGPMVDACGRVVGINSFGSTNENGGSEFYFAISVKELTAFLRAQKVAYNSVSGPCRSVAELTAAEAEREKAARAKIAEEQRSADAARDKAEAQARRDAELDIIAERENRMALSGLLLLFALGCGGISYALFQAGRGQHGKIAAIVGGALTFAALLIFAGRPSFADVADRMKNEKPAQQKAADDKTPTSTDANSSGAKSCVFVPDRSKVTVSSTADIRFDWKNTGCVNDRTQYALDGSNWTRGFVPGSDQQVSLVSYNPDNNSYRIERYLLGLDAMQKARSARQQFNVKGCSTSKDKAQRITRMNQSLRDILPEQPNELLIFSCQNEG</sequence>
<keyword evidence="3" id="KW-0472">Membrane</keyword>
<keyword evidence="3" id="KW-1133">Transmembrane helix</keyword>
<keyword evidence="1" id="KW-0175">Coiled coil</keyword>
<accession>A0ABV8RK43</accession>
<dbReference type="GO" id="GO:0006508">
    <property type="term" value="P:proteolysis"/>
    <property type="evidence" value="ECO:0007669"/>
    <property type="project" value="UniProtKB-KW"/>
</dbReference>
<feature type="transmembrane region" description="Helical" evidence="3">
    <location>
        <begin position="335"/>
        <end position="355"/>
    </location>
</feature>
<keyword evidence="3" id="KW-0812">Transmembrane</keyword>
<dbReference type="GO" id="GO:0008233">
    <property type="term" value="F:peptidase activity"/>
    <property type="evidence" value="ECO:0007669"/>
    <property type="project" value="UniProtKB-KW"/>
</dbReference>
<dbReference type="EC" id="3.4.21.-" evidence="5"/>
<evidence type="ECO:0000256" key="3">
    <source>
        <dbReference type="SAM" id="Phobius"/>
    </source>
</evidence>
<keyword evidence="6" id="KW-1185">Reference proteome</keyword>
<evidence type="ECO:0000256" key="4">
    <source>
        <dbReference type="SAM" id="SignalP"/>
    </source>
</evidence>
<dbReference type="PANTHER" id="PTHR43019">
    <property type="entry name" value="SERINE ENDOPROTEASE DEGS"/>
    <property type="match status" value="1"/>
</dbReference>
<evidence type="ECO:0000256" key="2">
    <source>
        <dbReference type="SAM" id="MobiDB-lite"/>
    </source>
</evidence>
<proteinExistence type="predicted"/>
<dbReference type="EMBL" id="JBHSDH010000013">
    <property type="protein sequence ID" value="MFC4292870.1"/>
    <property type="molecule type" value="Genomic_DNA"/>
</dbReference>
<evidence type="ECO:0000313" key="5">
    <source>
        <dbReference type="EMBL" id="MFC4292870.1"/>
    </source>
</evidence>
<dbReference type="RefSeq" id="WP_381423913.1">
    <property type="nucleotide sequence ID" value="NZ_JBHSDH010000013.1"/>
</dbReference>
<feature type="transmembrane region" description="Helical" evidence="3">
    <location>
        <begin position="302"/>
        <end position="323"/>
    </location>
</feature>
<gene>
    <name evidence="5" type="ORF">ACFOWX_10640</name>
</gene>
<protein>
    <submittedName>
        <fullName evidence="5">S1C family serine protease</fullName>
        <ecNumber evidence="5">3.4.21.-</ecNumber>
    </submittedName>
</protein>
<organism evidence="5 6">
    <name type="scientific">Sphingorhabdus arenilitoris</name>
    <dbReference type="NCBI Taxonomy" id="1490041"/>
    <lineage>
        <taxon>Bacteria</taxon>
        <taxon>Pseudomonadati</taxon>
        <taxon>Pseudomonadota</taxon>
        <taxon>Alphaproteobacteria</taxon>
        <taxon>Sphingomonadales</taxon>
        <taxon>Sphingomonadaceae</taxon>
        <taxon>Sphingorhabdus</taxon>
    </lineage>
</organism>
<feature type="signal peptide" evidence="4">
    <location>
        <begin position="1"/>
        <end position="24"/>
    </location>
</feature>
<feature type="chain" id="PRO_5047421045" evidence="4">
    <location>
        <begin position="25"/>
        <end position="519"/>
    </location>
</feature>
<keyword evidence="5" id="KW-0645">Protease</keyword>
<evidence type="ECO:0000256" key="1">
    <source>
        <dbReference type="SAM" id="Coils"/>
    </source>
</evidence>
<dbReference type="InterPro" id="IPR009003">
    <property type="entry name" value="Peptidase_S1_PA"/>
</dbReference>
<feature type="coiled-coil region" evidence="1">
    <location>
        <begin position="253"/>
        <end position="288"/>
    </location>
</feature>
<feature type="region of interest" description="Disordered" evidence="2">
    <location>
        <begin position="363"/>
        <end position="388"/>
    </location>
</feature>
<name>A0ABV8RK43_9SPHN</name>
<dbReference type="PANTHER" id="PTHR43019:SF23">
    <property type="entry name" value="PROTEASE DO-LIKE 5, CHLOROPLASTIC"/>
    <property type="match status" value="1"/>
</dbReference>
<dbReference type="InterPro" id="IPR001940">
    <property type="entry name" value="Peptidase_S1C"/>
</dbReference>
<reference evidence="6" key="1">
    <citation type="journal article" date="2019" name="Int. J. Syst. Evol. Microbiol.">
        <title>The Global Catalogue of Microorganisms (GCM) 10K type strain sequencing project: providing services to taxonomists for standard genome sequencing and annotation.</title>
        <authorList>
            <consortium name="The Broad Institute Genomics Platform"/>
            <consortium name="The Broad Institute Genome Sequencing Center for Infectious Disease"/>
            <person name="Wu L."/>
            <person name="Ma J."/>
        </authorList>
    </citation>
    <scope>NUCLEOTIDE SEQUENCE [LARGE SCALE GENOMIC DNA]</scope>
    <source>
        <strain evidence="6">CECT 8531</strain>
    </source>
</reference>
<dbReference type="InterPro" id="IPR043504">
    <property type="entry name" value="Peptidase_S1_PA_chymotrypsin"/>
</dbReference>
<dbReference type="PRINTS" id="PR00834">
    <property type="entry name" value="PROTEASES2C"/>
</dbReference>
<keyword evidence="4" id="KW-0732">Signal</keyword>